<feature type="compositionally biased region" description="Low complexity" evidence="1">
    <location>
        <begin position="106"/>
        <end position="127"/>
    </location>
</feature>
<sequence length="804" mass="88715">MGHHPVIALSRVHRLLRQLGAALANLALDLGNLHLKQRKLSFQAAQAAQRKASRAQDSEDHDDDEEWEGSGRTTMMAKAAARKRSKSSRVVAKVTTTYSRRGAITMSRTTSQASSTSSAPASFAAGTKAGLKRTRRSTGSGGGVSILLDARNRLSRLDGWEHDLVNKALHLIKTYSNVLEAVADANDEEQEENPTRTRRVPSLVEMMAREIGWNIEANVRSCREEEQSDSSEEDGVALRRKGALDEGDDEATLVDDWYDACPDYCRPWILIEHATSIMLEGLENPPFTLLEILFELCSRMGAGSASPRFYDALNYQALRMTDPTSSAHVLAQQTVLHGHSSTYFESLRTILFESTFADRLFYSPFLSLERATLRSGNASDAEALGGMIELVCGVAREMMGAIDLAILNGERDGERQKSDVIDRVAFEIGPATGFLFLAQDDEMVSITTSEGTFDGQRLARDKALERVFDAVLDLMHGTGPSPSKSKWTMQRLGPFVIAACSELALRSLDHHLSAQTGSSDVARLTECDSLIAHHILGLVEEEGQDLDLDQLTSELLPLAKQHSSQSFAALATLLRSADLSTLEKLVVYTATKAYDSLVDVRSTRGLIILEKDIFERRLDELNRPSSTSADRQALTTPPRRLARVLQLSSSDEDFQDSTPGLACSSLGMSSRKRFVPIRLVGTPLKEKAQEGRRAVDSRRCESKRKKDQIVRKRRRVMEESENSGHDDEDGPNLRKQSPTSERSDELDLLQAKSPKTRRPVVKKGAVLSVRKCGPGRSKRTSAMKRKAYAGPVDDEDTSEDELAL</sequence>
<keyword evidence="3" id="KW-1185">Reference proteome</keyword>
<accession>A0A2X0LS90</accession>
<feature type="region of interest" description="Disordered" evidence="1">
    <location>
        <begin position="223"/>
        <end position="243"/>
    </location>
</feature>
<feature type="compositionally biased region" description="Acidic residues" evidence="1">
    <location>
        <begin position="792"/>
        <end position="804"/>
    </location>
</feature>
<feature type="region of interest" description="Disordered" evidence="1">
    <location>
        <begin position="686"/>
        <end position="804"/>
    </location>
</feature>
<feature type="region of interest" description="Disordered" evidence="1">
    <location>
        <begin position="46"/>
        <end position="73"/>
    </location>
</feature>
<reference evidence="2 3" key="1">
    <citation type="submission" date="2016-11" db="EMBL/GenBank/DDBJ databases">
        <authorList>
            <person name="Jaros S."/>
            <person name="Januszkiewicz K."/>
            <person name="Wedrychowicz H."/>
        </authorList>
    </citation>
    <scope>NUCLEOTIDE SEQUENCE [LARGE SCALE GENOMIC DNA]</scope>
</reference>
<feature type="compositionally biased region" description="Basic and acidic residues" evidence="1">
    <location>
        <begin position="716"/>
        <end position="725"/>
    </location>
</feature>
<feature type="region of interest" description="Disordered" evidence="1">
    <location>
        <begin position="106"/>
        <end position="140"/>
    </location>
</feature>
<evidence type="ECO:0000256" key="1">
    <source>
        <dbReference type="SAM" id="MobiDB-lite"/>
    </source>
</evidence>
<dbReference type="Proteomes" id="UP000249464">
    <property type="component" value="Unassembled WGS sequence"/>
</dbReference>
<dbReference type="EMBL" id="FQNC01000014">
    <property type="protein sequence ID" value="SGY16528.1"/>
    <property type="molecule type" value="Genomic_DNA"/>
</dbReference>
<feature type="compositionally biased region" description="Basic and acidic residues" evidence="1">
    <location>
        <begin position="686"/>
        <end position="700"/>
    </location>
</feature>
<name>A0A2X0LS90_9BASI</name>
<gene>
    <name evidence="2" type="primary">BQ5605_C012g06895</name>
    <name evidence="2" type="ORF">BQ5605_C012G06895</name>
</gene>
<organism evidence="2 3">
    <name type="scientific">Microbotryum silenes-dioicae</name>
    <dbReference type="NCBI Taxonomy" id="796604"/>
    <lineage>
        <taxon>Eukaryota</taxon>
        <taxon>Fungi</taxon>
        <taxon>Dikarya</taxon>
        <taxon>Basidiomycota</taxon>
        <taxon>Pucciniomycotina</taxon>
        <taxon>Microbotryomycetes</taxon>
        <taxon>Microbotryales</taxon>
        <taxon>Microbotryaceae</taxon>
        <taxon>Microbotryum</taxon>
    </lineage>
</organism>
<protein>
    <submittedName>
        <fullName evidence="2">BQ5605_C012g06895 protein</fullName>
    </submittedName>
</protein>
<feature type="compositionally biased region" description="Acidic residues" evidence="1">
    <location>
        <begin position="226"/>
        <end position="235"/>
    </location>
</feature>
<evidence type="ECO:0000313" key="3">
    <source>
        <dbReference type="Proteomes" id="UP000249464"/>
    </source>
</evidence>
<dbReference type="AlphaFoldDB" id="A0A2X0LS90"/>
<feature type="compositionally biased region" description="Basic residues" evidence="1">
    <location>
        <begin position="776"/>
        <end position="787"/>
    </location>
</feature>
<proteinExistence type="predicted"/>
<evidence type="ECO:0000313" key="2">
    <source>
        <dbReference type="EMBL" id="SGY16528.1"/>
    </source>
</evidence>
<feature type="compositionally biased region" description="Acidic residues" evidence="1">
    <location>
        <begin position="59"/>
        <end position="68"/>
    </location>
</feature>
<feature type="compositionally biased region" description="Basic residues" evidence="1">
    <location>
        <begin position="701"/>
        <end position="715"/>
    </location>
</feature>